<gene>
    <name evidence="1" type="ORF">QNH46_21170</name>
</gene>
<dbReference type="RefSeq" id="WP_283925918.1">
    <property type="nucleotide sequence ID" value="NZ_CP126084.1"/>
</dbReference>
<sequence>MTAINRFIVGYMLNCREIWNERLDALEHDLKRMDVDEKKNNHS</sequence>
<dbReference type="Proteomes" id="UP001177943">
    <property type="component" value="Chromosome"/>
</dbReference>
<dbReference type="KEGG" id="pwn:QNH46_21170"/>
<dbReference type="EMBL" id="CP126084">
    <property type="protein sequence ID" value="WHX48549.1"/>
    <property type="molecule type" value="Genomic_DNA"/>
</dbReference>
<reference evidence="1" key="1">
    <citation type="submission" date="2023-05" db="EMBL/GenBank/DDBJ databases">
        <title>Comparative genomics of Bacillaceae isolates and their secondary metabolite potential.</title>
        <authorList>
            <person name="Song L."/>
            <person name="Nielsen L.J."/>
            <person name="Mohite O."/>
            <person name="Xu X."/>
            <person name="Weber T."/>
            <person name="Kovacs A.T."/>
        </authorList>
    </citation>
    <scope>NUCLEOTIDE SEQUENCE</scope>
    <source>
        <strain evidence="1">B2_4</strain>
    </source>
</reference>
<evidence type="ECO:0000313" key="1">
    <source>
        <dbReference type="EMBL" id="WHX48549.1"/>
    </source>
</evidence>
<evidence type="ECO:0000313" key="2">
    <source>
        <dbReference type="Proteomes" id="UP001177943"/>
    </source>
</evidence>
<dbReference type="AlphaFoldDB" id="A0AA95L0N2"/>
<accession>A0AA95L0N2</accession>
<protein>
    <submittedName>
        <fullName evidence="1">Uncharacterized protein</fullName>
    </submittedName>
</protein>
<organism evidence="1 2">
    <name type="scientific">Paenibacillus woosongensis</name>
    <dbReference type="NCBI Taxonomy" id="307580"/>
    <lineage>
        <taxon>Bacteria</taxon>
        <taxon>Bacillati</taxon>
        <taxon>Bacillota</taxon>
        <taxon>Bacilli</taxon>
        <taxon>Bacillales</taxon>
        <taxon>Paenibacillaceae</taxon>
        <taxon>Paenibacillus</taxon>
    </lineage>
</organism>
<name>A0AA95L0N2_9BACL</name>
<proteinExistence type="predicted"/>